<accession>M6KBP7</accession>
<evidence type="ECO:0000313" key="2">
    <source>
        <dbReference type="Proteomes" id="UP000012137"/>
    </source>
</evidence>
<protein>
    <submittedName>
        <fullName evidence="1">Uncharacterized protein</fullName>
    </submittedName>
</protein>
<organism evidence="1 2">
    <name type="scientific">Leptospira interrogans serovar Pyrogenes str. L0374</name>
    <dbReference type="NCBI Taxonomy" id="1049928"/>
    <lineage>
        <taxon>Bacteria</taxon>
        <taxon>Pseudomonadati</taxon>
        <taxon>Spirochaetota</taxon>
        <taxon>Spirochaetia</taxon>
        <taxon>Leptospirales</taxon>
        <taxon>Leptospiraceae</taxon>
        <taxon>Leptospira</taxon>
    </lineage>
</organism>
<sequence length="39" mass="4709">MTVYELYTPQEKKIFRRTGKLDFNRKPFGWYGNIGSFGY</sequence>
<name>M6KBP7_LEPIR</name>
<dbReference type="EMBL" id="AHMZ02000121">
    <property type="protein sequence ID" value="EMN29118.1"/>
    <property type="molecule type" value="Genomic_DNA"/>
</dbReference>
<evidence type="ECO:0000313" key="1">
    <source>
        <dbReference type="EMBL" id="EMN29118.1"/>
    </source>
</evidence>
<dbReference type="Proteomes" id="UP000012137">
    <property type="component" value="Unassembled WGS sequence"/>
</dbReference>
<comment type="caution">
    <text evidence="1">The sequence shown here is derived from an EMBL/GenBank/DDBJ whole genome shotgun (WGS) entry which is preliminary data.</text>
</comment>
<proteinExistence type="predicted"/>
<reference evidence="1 2" key="1">
    <citation type="submission" date="2013-01" db="EMBL/GenBank/DDBJ databases">
        <authorList>
            <person name="Harkins D.M."/>
            <person name="Durkin A.S."/>
            <person name="Brinkac L.M."/>
            <person name="Haft D.H."/>
            <person name="Selengut J.D."/>
            <person name="Sanka R."/>
            <person name="DePew J."/>
            <person name="Purushe J."/>
            <person name="Peacock S.J."/>
            <person name="Thaipadungpanit J."/>
            <person name="Wuthiekanun V.W."/>
            <person name="Day N.P."/>
            <person name="Vinetz J.M."/>
            <person name="Sutton G.G."/>
            <person name="Nierman W.C."/>
            <person name="Fouts D.E."/>
        </authorList>
    </citation>
    <scope>NUCLEOTIDE SEQUENCE [LARGE SCALE GENOMIC DNA]</scope>
    <source>
        <strain evidence="1 2">L0374</strain>
    </source>
</reference>
<dbReference type="AlphaFoldDB" id="M6KBP7"/>
<gene>
    <name evidence="1" type="ORF">LEP1GSC083_0004</name>
</gene>